<dbReference type="Proteomes" id="UP000503462">
    <property type="component" value="Chromosome 4"/>
</dbReference>
<dbReference type="OrthoDB" id="409543at2759"/>
<dbReference type="InterPro" id="IPR008441">
    <property type="entry name" value="AfumC-like_glycosyl_Trfase"/>
</dbReference>
<protein>
    <recommendedName>
        <fullName evidence="3">Capsule polysaccharide biosynthesis protein</fullName>
    </recommendedName>
</protein>
<sequence>MDTTSTDFNGTKTMFSKYAMPEGMLEIPRDLLDLRPDAEIDQDILNPPPVRDDKNIWFYWHQGFTKMHPYTQRNVRAYFRRLVPLGWVIRVVDRIPESPLNIDQFLQVNDAKIFPKAYIDGSLTGTYAIQHCSDLVRFPLLLKYGGVYTDVGFLQIGDLDRLWKETIDNPRSPYEVMSYNGGNDDEYCLMNYFLAAKRNNPLFERCHRLFLALWNADGGQLETTGMHKSPLLHGVPLMGGEFGYEDNGRTYSPKETSEILTDYIIQGQATRMVMSMEDPDDAWDGPRYTVEHVFAIEYMEGSQLINEMTSWDGNEAFRLMSLSLPSIGQTETPDQSTARHIVEQCLSRSFGFKLATGLILKVLGETLSSNWRRHAGSDDIEGTYAHWLRYGMLYWTQKDLPMPITYKHIKPLRIGPLTGTN</sequence>
<dbReference type="AlphaFoldDB" id="A0A6H0Y321"/>
<reference evidence="1 2" key="1">
    <citation type="journal article" date="2016" name="Sci. Rep.">
        <title>Peltaster fructicola genome reveals evolution from an invasive phytopathogen to an ectophytic parasite.</title>
        <authorList>
            <person name="Xu C."/>
            <person name="Chen H."/>
            <person name="Gleason M.L."/>
            <person name="Xu J.R."/>
            <person name="Liu H."/>
            <person name="Zhang R."/>
            <person name="Sun G."/>
        </authorList>
    </citation>
    <scope>NUCLEOTIDE SEQUENCE [LARGE SCALE GENOMIC DNA]</scope>
    <source>
        <strain evidence="1 2">LNHT1506</strain>
    </source>
</reference>
<accession>A0A6H0Y321</accession>
<evidence type="ECO:0000313" key="2">
    <source>
        <dbReference type="Proteomes" id="UP000503462"/>
    </source>
</evidence>
<keyword evidence="2" id="KW-1185">Reference proteome</keyword>
<evidence type="ECO:0000313" key="1">
    <source>
        <dbReference type="EMBL" id="QIX01259.1"/>
    </source>
</evidence>
<dbReference type="EMBL" id="CP051142">
    <property type="protein sequence ID" value="QIX01259.1"/>
    <property type="molecule type" value="Genomic_DNA"/>
</dbReference>
<name>A0A6H0Y321_9PEZI</name>
<gene>
    <name evidence="1" type="ORF">AMS68_006776</name>
</gene>
<evidence type="ECO:0008006" key="3">
    <source>
        <dbReference type="Google" id="ProtNLM"/>
    </source>
</evidence>
<dbReference type="Pfam" id="PF05704">
    <property type="entry name" value="Caps_synth"/>
    <property type="match status" value="1"/>
</dbReference>
<organism evidence="1 2">
    <name type="scientific">Peltaster fructicola</name>
    <dbReference type="NCBI Taxonomy" id="286661"/>
    <lineage>
        <taxon>Eukaryota</taxon>
        <taxon>Fungi</taxon>
        <taxon>Dikarya</taxon>
        <taxon>Ascomycota</taxon>
        <taxon>Pezizomycotina</taxon>
        <taxon>Dothideomycetes</taxon>
        <taxon>Dothideomycetes incertae sedis</taxon>
        <taxon>Peltaster</taxon>
    </lineage>
</organism>
<dbReference type="Gene3D" id="3.90.550.20">
    <property type="match status" value="1"/>
</dbReference>
<proteinExistence type="predicted"/>
<dbReference type="SUPFAM" id="SSF53448">
    <property type="entry name" value="Nucleotide-diphospho-sugar transferases"/>
    <property type="match status" value="1"/>
</dbReference>
<dbReference type="InterPro" id="IPR029044">
    <property type="entry name" value="Nucleotide-diphossugar_trans"/>
</dbReference>
<dbReference type="GO" id="GO:0016757">
    <property type="term" value="F:glycosyltransferase activity"/>
    <property type="evidence" value="ECO:0007669"/>
    <property type="project" value="InterPro"/>
</dbReference>